<dbReference type="InterPro" id="IPR005940">
    <property type="entry name" value="Anthranilate_Pribosyl_Tfrase"/>
</dbReference>
<dbReference type="EMBL" id="AUZY01005715">
    <property type="protein sequence ID" value="EQD57595.1"/>
    <property type="molecule type" value="Genomic_DNA"/>
</dbReference>
<feature type="non-terminal residue" evidence="4">
    <location>
        <position position="1"/>
    </location>
</feature>
<dbReference type="GO" id="GO:0005829">
    <property type="term" value="C:cytosol"/>
    <property type="evidence" value="ECO:0007669"/>
    <property type="project" value="TreeGrafter"/>
</dbReference>
<evidence type="ECO:0000313" key="4">
    <source>
        <dbReference type="EMBL" id="EQD57595.1"/>
    </source>
</evidence>
<gene>
    <name evidence="4" type="ORF">B1B_08713</name>
</gene>
<dbReference type="AlphaFoldDB" id="T1BUJ9"/>
<name>T1BUJ9_9ZZZZ</name>
<dbReference type="SUPFAM" id="SSF52418">
    <property type="entry name" value="Nucleoside phosphorylase/phosphoribosyltransferase catalytic domain"/>
    <property type="match status" value="1"/>
</dbReference>
<dbReference type="InterPro" id="IPR000312">
    <property type="entry name" value="Glycosyl_Trfase_fam3"/>
</dbReference>
<dbReference type="InterPro" id="IPR035902">
    <property type="entry name" value="Nuc_phospho_transferase"/>
</dbReference>
<sequence length="139" mass="15940">RMNYKFEKSQEELAAHLDDTNFAFMLAPYYNEAFAKFFPARKMLTFKTVMNYMGPITNPADPERLVIGTSDDASCDLYADYLSTRRKKGFIVHAEDGMDEISPISTTRAIIVNNGRKEFTVNPRELGIEPIELRPHILQ</sequence>
<dbReference type="Gene3D" id="3.40.1030.10">
    <property type="entry name" value="Nucleoside phosphorylase/phosphoribosyltransferase catalytic domain"/>
    <property type="match status" value="1"/>
</dbReference>
<organism evidence="4">
    <name type="scientific">mine drainage metagenome</name>
    <dbReference type="NCBI Taxonomy" id="410659"/>
    <lineage>
        <taxon>unclassified sequences</taxon>
        <taxon>metagenomes</taxon>
        <taxon>ecological metagenomes</taxon>
    </lineage>
</organism>
<keyword evidence="2 4" id="KW-0808">Transferase</keyword>
<dbReference type="GO" id="GO:0004048">
    <property type="term" value="F:anthranilate phosphoribosyltransferase activity"/>
    <property type="evidence" value="ECO:0007669"/>
    <property type="project" value="InterPro"/>
</dbReference>
<evidence type="ECO:0000256" key="1">
    <source>
        <dbReference type="ARBA" id="ARBA00022676"/>
    </source>
</evidence>
<keyword evidence="1 4" id="KW-0328">Glycosyltransferase</keyword>
<proteinExistence type="predicted"/>
<dbReference type="GO" id="GO:0000162">
    <property type="term" value="P:L-tryptophan biosynthetic process"/>
    <property type="evidence" value="ECO:0007669"/>
    <property type="project" value="InterPro"/>
</dbReference>
<protein>
    <submittedName>
        <fullName evidence="4">Anthranilate phosphoribosyltransferase</fullName>
    </submittedName>
</protein>
<feature type="domain" description="Glycosyl transferase family 3" evidence="3">
    <location>
        <begin position="3"/>
        <end position="133"/>
    </location>
</feature>
<dbReference type="Pfam" id="PF00591">
    <property type="entry name" value="Glycos_transf_3"/>
    <property type="match status" value="1"/>
</dbReference>
<reference evidence="4" key="2">
    <citation type="journal article" date="2014" name="ISME J.">
        <title>Microbial stratification in low pH oxic and suboxic macroscopic growths along an acid mine drainage.</title>
        <authorList>
            <person name="Mendez-Garcia C."/>
            <person name="Mesa V."/>
            <person name="Sprenger R.R."/>
            <person name="Richter M."/>
            <person name="Diez M.S."/>
            <person name="Solano J."/>
            <person name="Bargiela R."/>
            <person name="Golyshina O.V."/>
            <person name="Manteca A."/>
            <person name="Ramos J.L."/>
            <person name="Gallego J.R."/>
            <person name="Llorente I."/>
            <person name="Martins Dos Santos V.A."/>
            <person name="Jensen O.N."/>
            <person name="Pelaez A.I."/>
            <person name="Sanchez J."/>
            <person name="Ferrer M."/>
        </authorList>
    </citation>
    <scope>NUCLEOTIDE SEQUENCE</scope>
</reference>
<evidence type="ECO:0000256" key="2">
    <source>
        <dbReference type="ARBA" id="ARBA00022679"/>
    </source>
</evidence>
<evidence type="ECO:0000259" key="3">
    <source>
        <dbReference type="Pfam" id="PF00591"/>
    </source>
</evidence>
<reference evidence="4" key="1">
    <citation type="submission" date="2013-08" db="EMBL/GenBank/DDBJ databases">
        <authorList>
            <person name="Mendez C."/>
            <person name="Richter M."/>
            <person name="Ferrer M."/>
            <person name="Sanchez J."/>
        </authorList>
    </citation>
    <scope>NUCLEOTIDE SEQUENCE</scope>
</reference>
<dbReference type="PANTHER" id="PTHR43285">
    <property type="entry name" value="ANTHRANILATE PHOSPHORIBOSYLTRANSFERASE"/>
    <property type="match status" value="1"/>
</dbReference>
<comment type="caution">
    <text evidence="4">The sequence shown here is derived from an EMBL/GenBank/DDBJ whole genome shotgun (WGS) entry which is preliminary data.</text>
</comment>
<dbReference type="PANTHER" id="PTHR43285:SF2">
    <property type="entry name" value="ANTHRANILATE PHOSPHORIBOSYLTRANSFERASE"/>
    <property type="match status" value="1"/>
</dbReference>
<accession>T1BUJ9</accession>